<organism evidence="13 14">
    <name type="scientific">Dokdonella immobilis</name>
    <dbReference type="NCBI Taxonomy" id="578942"/>
    <lineage>
        <taxon>Bacteria</taxon>
        <taxon>Pseudomonadati</taxon>
        <taxon>Pseudomonadota</taxon>
        <taxon>Gammaproteobacteria</taxon>
        <taxon>Lysobacterales</taxon>
        <taxon>Rhodanobacteraceae</taxon>
        <taxon>Dokdonella</taxon>
    </lineage>
</organism>
<evidence type="ECO:0000256" key="5">
    <source>
        <dbReference type="ARBA" id="ARBA00022842"/>
    </source>
</evidence>
<dbReference type="CDD" id="cd00685">
    <property type="entry name" value="Trans_IPPS_HT"/>
    <property type="match status" value="1"/>
</dbReference>
<evidence type="ECO:0000313" key="13">
    <source>
        <dbReference type="EMBL" id="SFM96847.1"/>
    </source>
</evidence>
<evidence type="ECO:0000256" key="2">
    <source>
        <dbReference type="ARBA" id="ARBA00006706"/>
    </source>
</evidence>
<evidence type="ECO:0000256" key="3">
    <source>
        <dbReference type="ARBA" id="ARBA00022679"/>
    </source>
</evidence>
<dbReference type="GO" id="GO:0046872">
    <property type="term" value="F:metal ion binding"/>
    <property type="evidence" value="ECO:0007669"/>
    <property type="project" value="UniProtKB-KW"/>
</dbReference>
<proteinExistence type="inferred from homology"/>
<keyword evidence="14" id="KW-1185">Reference proteome</keyword>
<accession>A0A1I4V6K4</accession>
<dbReference type="Pfam" id="PF00348">
    <property type="entry name" value="polyprenyl_synt"/>
    <property type="match status" value="1"/>
</dbReference>
<evidence type="ECO:0000256" key="9">
    <source>
        <dbReference type="ARBA" id="ARBA00072473"/>
    </source>
</evidence>
<dbReference type="STRING" id="578942.SAMN05216289_101168"/>
<evidence type="ECO:0000256" key="6">
    <source>
        <dbReference type="ARBA" id="ARBA00051506"/>
    </source>
</evidence>
<dbReference type="GO" id="GO:0106350">
    <property type="term" value="F:all-trans-octaprenyl-diphosphate synthase activity"/>
    <property type="evidence" value="ECO:0007669"/>
    <property type="project" value="UniProtKB-EC"/>
</dbReference>
<name>A0A1I4V6K4_9GAMM</name>
<dbReference type="InterPro" id="IPR033749">
    <property type="entry name" value="Polyprenyl_synt_CS"/>
</dbReference>
<reference evidence="13 14" key="1">
    <citation type="submission" date="2016-10" db="EMBL/GenBank/DDBJ databases">
        <authorList>
            <person name="de Groot N.N."/>
        </authorList>
    </citation>
    <scope>NUCLEOTIDE SEQUENCE [LARGE SCALE GENOMIC DNA]</scope>
    <source>
        <strain evidence="13 14">CGMCC 1.7659</strain>
    </source>
</reference>
<comment type="catalytic activity">
    <reaction evidence="6">
        <text>5 isopentenyl diphosphate + (2E,6E)-farnesyl diphosphate = all-trans-octaprenyl diphosphate + 5 diphosphate</text>
        <dbReference type="Rhea" id="RHEA:27798"/>
        <dbReference type="ChEBI" id="CHEBI:33019"/>
        <dbReference type="ChEBI" id="CHEBI:57711"/>
        <dbReference type="ChEBI" id="CHEBI:128769"/>
        <dbReference type="ChEBI" id="CHEBI:175763"/>
        <dbReference type="EC" id="2.5.1.90"/>
    </reaction>
</comment>
<sequence>MHSLADVQALAAPGMAAVNALIRSRLASDVVLINQISEHIISSGGKRLRPMLHLLAARAAGYRGDDHVPLAALIEFIHTSTLLHDDVVDESDLRRGRKTANALWGNAASVLVGDFLYSRSFQMMVELDSMRIMRILADTTNRIAEGEVLQLLNIGNADTSEQAYLDVIERKTAVLFSAATRLGAVLAGLPSDQEEALARYGLDLGYAFQIADDVLDYVSDAETLGKNIGDDLAEGKPTLPVIHAIAYGTPEQAASLRRAIESGGLDSLDNIVAAIRDTGALEHARARAEQYARSAQSALSVLPASNARDALAVLADYSVNRAS</sequence>
<dbReference type="EMBL" id="FOVF01000001">
    <property type="protein sequence ID" value="SFM96847.1"/>
    <property type="molecule type" value="Genomic_DNA"/>
</dbReference>
<evidence type="ECO:0000256" key="1">
    <source>
        <dbReference type="ARBA" id="ARBA00001946"/>
    </source>
</evidence>
<dbReference type="PANTHER" id="PTHR12001:SF69">
    <property type="entry name" value="ALL TRANS-POLYPRENYL-DIPHOSPHATE SYNTHASE PDSS1"/>
    <property type="match status" value="1"/>
</dbReference>
<dbReference type="InterPro" id="IPR000092">
    <property type="entry name" value="Polyprenyl_synt"/>
</dbReference>
<dbReference type="AlphaFoldDB" id="A0A1I4V6K4"/>
<evidence type="ECO:0000256" key="7">
    <source>
        <dbReference type="ARBA" id="ARBA00055029"/>
    </source>
</evidence>
<dbReference type="PROSITE" id="PS00444">
    <property type="entry name" value="POLYPRENYL_SYNTHASE_2"/>
    <property type="match status" value="1"/>
</dbReference>
<evidence type="ECO:0000256" key="12">
    <source>
        <dbReference type="RuleBase" id="RU004466"/>
    </source>
</evidence>
<evidence type="ECO:0000256" key="10">
    <source>
        <dbReference type="ARBA" id="ARBA00079637"/>
    </source>
</evidence>
<dbReference type="FunFam" id="1.10.600.10:FF:000002">
    <property type="entry name" value="Octaprenyl diphosphate synthase"/>
    <property type="match status" value="1"/>
</dbReference>
<evidence type="ECO:0000256" key="8">
    <source>
        <dbReference type="ARBA" id="ARBA00066511"/>
    </source>
</evidence>
<dbReference type="PROSITE" id="PS00723">
    <property type="entry name" value="POLYPRENYL_SYNTHASE_1"/>
    <property type="match status" value="1"/>
</dbReference>
<dbReference type="SUPFAM" id="SSF48576">
    <property type="entry name" value="Terpenoid synthases"/>
    <property type="match status" value="1"/>
</dbReference>
<dbReference type="Gene3D" id="1.10.600.10">
    <property type="entry name" value="Farnesyl Diphosphate Synthase"/>
    <property type="match status" value="1"/>
</dbReference>
<protein>
    <recommendedName>
        <fullName evidence="9">Octaprenyl diphosphate synthase</fullName>
        <ecNumber evidence="8">2.5.1.90</ecNumber>
    </recommendedName>
    <alternativeName>
        <fullName evidence="11">All-trans-octaprenyl-diphosphate synthase</fullName>
    </alternativeName>
    <alternativeName>
        <fullName evidence="10">Octaprenyl pyrophosphate synthase</fullName>
    </alternativeName>
</protein>
<evidence type="ECO:0000313" key="14">
    <source>
        <dbReference type="Proteomes" id="UP000198575"/>
    </source>
</evidence>
<comment type="similarity">
    <text evidence="2 12">Belongs to the FPP/GGPP synthase family.</text>
</comment>
<dbReference type="SFLD" id="SFLDS00005">
    <property type="entry name" value="Isoprenoid_Synthase_Type_I"/>
    <property type="match status" value="1"/>
</dbReference>
<dbReference type="PANTHER" id="PTHR12001">
    <property type="entry name" value="GERANYLGERANYL PYROPHOSPHATE SYNTHASE"/>
    <property type="match status" value="1"/>
</dbReference>
<comment type="cofactor">
    <cofactor evidence="1">
        <name>Mg(2+)</name>
        <dbReference type="ChEBI" id="CHEBI:18420"/>
    </cofactor>
</comment>
<comment type="function">
    <text evidence="7">Supplies octaprenyl diphosphate, the precursor for the side chain of the isoprenoid quinones ubiquinone and menaquinone.</text>
</comment>
<keyword evidence="3 12" id="KW-0808">Transferase</keyword>
<dbReference type="GO" id="GO:0008299">
    <property type="term" value="P:isoprenoid biosynthetic process"/>
    <property type="evidence" value="ECO:0007669"/>
    <property type="project" value="InterPro"/>
</dbReference>
<evidence type="ECO:0000256" key="4">
    <source>
        <dbReference type="ARBA" id="ARBA00022723"/>
    </source>
</evidence>
<gene>
    <name evidence="13" type="ORF">SAMN05216289_101168</name>
</gene>
<keyword evidence="4" id="KW-0479">Metal-binding</keyword>
<dbReference type="RefSeq" id="WP_175497822.1">
    <property type="nucleotide sequence ID" value="NZ_FOVF01000001.1"/>
</dbReference>
<dbReference type="Proteomes" id="UP000198575">
    <property type="component" value="Unassembled WGS sequence"/>
</dbReference>
<dbReference type="EC" id="2.5.1.90" evidence="8"/>
<keyword evidence="5" id="KW-0460">Magnesium</keyword>
<dbReference type="InterPro" id="IPR008949">
    <property type="entry name" value="Isoprenoid_synthase_dom_sf"/>
</dbReference>
<evidence type="ECO:0000256" key="11">
    <source>
        <dbReference type="ARBA" id="ARBA00083124"/>
    </source>
</evidence>